<keyword evidence="2" id="KW-0645">Protease</keyword>
<feature type="chain" id="PRO_5037823259" evidence="1">
    <location>
        <begin position="21"/>
        <end position="328"/>
    </location>
</feature>
<evidence type="ECO:0000256" key="1">
    <source>
        <dbReference type="SAM" id="SignalP"/>
    </source>
</evidence>
<dbReference type="EMBL" id="CP073100">
    <property type="protein sequence ID" value="QUE51261.1"/>
    <property type="molecule type" value="Genomic_DNA"/>
</dbReference>
<reference evidence="2" key="1">
    <citation type="submission" date="2021-04" db="EMBL/GenBank/DDBJ databases">
        <title>Luteolibacter sp. 32A isolated from the skin of an Anderson's salamander (Ambystoma andersonii).</title>
        <authorList>
            <person name="Spergser J."/>
            <person name="Busse H.-J."/>
        </authorList>
    </citation>
    <scope>NUCLEOTIDE SEQUENCE</scope>
    <source>
        <strain evidence="2">32A</strain>
    </source>
</reference>
<name>A0A975G9G8_9BACT</name>
<keyword evidence="3" id="KW-1185">Reference proteome</keyword>
<dbReference type="RefSeq" id="WP_211631400.1">
    <property type="nucleotide sequence ID" value="NZ_CP073100.1"/>
</dbReference>
<organism evidence="2 3">
    <name type="scientific">Luteolibacter ambystomatis</name>
    <dbReference type="NCBI Taxonomy" id="2824561"/>
    <lineage>
        <taxon>Bacteria</taxon>
        <taxon>Pseudomonadati</taxon>
        <taxon>Verrucomicrobiota</taxon>
        <taxon>Verrucomicrobiia</taxon>
        <taxon>Verrucomicrobiales</taxon>
        <taxon>Verrucomicrobiaceae</taxon>
        <taxon>Luteolibacter</taxon>
    </lineage>
</organism>
<dbReference type="Proteomes" id="UP000676169">
    <property type="component" value="Chromosome"/>
</dbReference>
<evidence type="ECO:0000313" key="3">
    <source>
        <dbReference type="Proteomes" id="UP000676169"/>
    </source>
</evidence>
<keyword evidence="2" id="KW-0031">Aminopeptidase</keyword>
<proteinExistence type="predicted"/>
<keyword evidence="2" id="KW-0378">Hydrolase</keyword>
<accession>A0A975G9G8</accession>
<dbReference type="AlphaFoldDB" id="A0A975G9G8"/>
<dbReference type="InterPro" id="IPR014553">
    <property type="entry name" value="Aminopept"/>
</dbReference>
<dbReference type="Pfam" id="PF10023">
    <property type="entry name" value="Aminopep"/>
    <property type="match status" value="1"/>
</dbReference>
<sequence length="328" mass="37976">MRFLLVLLPLLCASCSTVHFYSQAVAGQMDVMSRQKPVGRLKADPNTDAKLRKKLELTTRLLAFARDHLDMPNGGAYEKYADLHREHLVWVIHAAPELSMEAKQWWYPVIGKQSYRGYFNEADARAEEARLHRDGYETWCDGIDAYSTLGVFRDPLLNTFIDRDEVELAELIFHELSHRRYHVSGNTKFNEGMAEAVARESVRRWFTANHRPDIVRYYEQRLHRLAQARAAIGTTSANLKTIYASGASDAVKRQRKTREYTRLKTNLRALRGQWGGGLKSWIEDPINNARLNSFTTYEDEVPRFTKLLLHDCHGDFPTFWKEVSKLKK</sequence>
<dbReference type="KEGG" id="lamb:KBB96_20700"/>
<dbReference type="PIRSF" id="PIRSF029285">
    <property type="entry name" value="Aminopept"/>
    <property type="match status" value="1"/>
</dbReference>
<protein>
    <submittedName>
        <fullName evidence="2">Aminopeptidase</fullName>
    </submittedName>
</protein>
<gene>
    <name evidence="2" type="ORF">KBB96_20700</name>
</gene>
<dbReference type="GO" id="GO:0004177">
    <property type="term" value="F:aminopeptidase activity"/>
    <property type="evidence" value="ECO:0007669"/>
    <property type="project" value="UniProtKB-KW"/>
</dbReference>
<keyword evidence="1" id="KW-0732">Signal</keyword>
<feature type="signal peptide" evidence="1">
    <location>
        <begin position="1"/>
        <end position="20"/>
    </location>
</feature>
<evidence type="ECO:0000313" key="2">
    <source>
        <dbReference type="EMBL" id="QUE51261.1"/>
    </source>
</evidence>